<dbReference type="Pfam" id="PF01965">
    <property type="entry name" value="DJ-1_PfpI"/>
    <property type="match status" value="1"/>
</dbReference>
<dbReference type="SUPFAM" id="SSF52317">
    <property type="entry name" value="Class I glutamine amidotransferase-like"/>
    <property type="match status" value="1"/>
</dbReference>
<dbReference type="EMBL" id="JOMQ01000079">
    <property type="protein sequence ID" value="OUI99072.1"/>
    <property type="molecule type" value="Genomic_DNA"/>
</dbReference>
<dbReference type="GO" id="GO:0003700">
    <property type="term" value="F:DNA-binding transcription factor activity"/>
    <property type="evidence" value="ECO:0007669"/>
    <property type="project" value="InterPro"/>
</dbReference>
<dbReference type="Proteomes" id="UP000196086">
    <property type="component" value="Unassembled WGS sequence"/>
</dbReference>
<dbReference type="Gene3D" id="1.10.10.60">
    <property type="entry name" value="Homeodomain-like"/>
    <property type="match status" value="1"/>
</dbReference>
<dbReference type="Gene3D" id="3.40.50.880">
    <property type="match status" value="1"/>
</dbReference>
<dbReference type="SMART" id="SM00342">
    <property type="entry name" value="HTH_ARAC"/>
    <property type="match status" value="1"/>
</dbReference>
<dbReference type="PANTHER" id="PTHR43130">
    <property type="entry name" value="ARAC-FAMILY TRANSCRIPTIONAL REGULATOR"/>
    <property type="match status" value="1"/>
</dbReference>
<gene>
    <name evidence="4" type="ORF">HK14_14660</name>
</gene>
<dbReference type="InterPro" id="IPR029062">
    <property type="entry name" value="Class_I_gatase-like"/>
</dbReference>
<organism evidence="4 5">
    <name type="scientific">Acetobacter cibinongensis</name>
    <dbReference type="NCBI Taxonomy" id="146475"/>
    <lineage>
        <taxon>Bacteria</taxon>
        <taxon>Pseudomonadati</taxon>
        <taxon>Pseudomonadota</taxon>
        <taxon>Alphaproteobacteria</taxon>
        <taxon>Acetobacterales</taxon>
        <taxon>Acetobacteraceae</taxon>
        <taxon>Acetobacter</taxon>
    </lineage>
</organism>
<evidence type="ECO:0000256" key="1">
    <source>
        <dbReference type="ARBA" id="ARBA00023015"/>
    </source>
</evidence>
<name>A0A1Z5YRG4_9PROT</name>
<dbReference type="CDD" id="cd03137">
    <property type="entry name" value="GATase1_AraC_1"/>
    <property type="match status" value="1"/>
</dbReference>
<proteinExistence type="predicted"/>
<dbReference type="AlphaFoldDB" id="A0A1Z5YRG4"/>
<dbReference type="PROSITE" id="PS01124">
    <property type="entry name" value="HTH_ARAC_FAMILY_2"/>
    <property type="match status" value="1"/>
</dbReference>
<dbReference type="OrthoDB" id="9793422at2"/>
<dbReference type="InterPro" id="IPR018060">
    <property type="entry name" value="HTH_AraC"/>
</dbReference>
<evidence type="ECO:0000259" key="3">
    <source>
        <dbReference type="PROSITE" id="PS01124"/>
    </source>
</evidence>
<sequence length="325" mass="35494">MTRRSIAIVIQEGVQALDITGPLDVFTEANRFLPEDDGYDCSVVGEKTTPMQTSSALLVCANVTFQEAKEPFHTVLVAGGPKFPSLVPSKNLSNWLEGACQKAKRYGSVCTGAFTLGHIKLLDGRHVTTHWENAHQLANLFSQAYVNSDKIYIQDGPLVTSAGVTAGIDLALALVAADHGPSIALSCAKRLVVIAQRQGGQSQFSPLLLPQMPQSSPLGNIQAYVLEHFSEPLSVKRLATLGGVSERGLARLFMRDLNVTPRDYVEAVRLTHARSLLEATELAIKTIAFKSGFSSPEQMRAAFQKKLDVSPLQYRENFREIKYSH</sequence>
<evidence type="ECO:0000313" key="5">
    <source>
        <dbReference type="Proteomes" id="UP000196086"/>
    </source>
</evidence>
<dbReference type="SUPFAM" id="SSF46689">
    <property type="entry name" value="Homeodomain-like"/>
    <property type="match status" value="2"/>
</dbReference>
<evidence type="ECO:0000256" key="2">
    <source>
        <dbReference type="ARBA" id="ARBA00023163"/>
    </source>
</evidence>
<dbReference type="InterPro" id="IPR052158">
    <property type="entry name" value="INH-QAR"/>
</dbReference>
<dbReference type="InterPro" id="IPR002818">
    <property type="entry name" value="DJ-1/PfpI"/>
</dbReference>
<protein>
    <submittedName>
        <fullName evidence="4">AraC family transcriptional regulator</fullName>
    </submittedName>
</protein>
<reference evidence="4 5" key="1">
    <citation type="submission" date="2014-06" db="EMBL/GenBank/DDBJ databases">
        <authorList>
            <person name="Ju J."/>
            <person name="Zhang J."/>
        </authorList>
    </citation>
    <scope>NUCLEOTIDE SEQUENCE [LARGE SCALE GENOMIC DNA]</scope>
    <source>
        <strain evidence="4 5">DsW_47</strain>
    </source>
</reference>
<dbReference type="PANTHER" id="PTHR43130:SF3">
    <property type="entry name" value="HTH-TYPE TRANSCRIPTIONAL REGULATOR RV1931C"/>
    <property type="match status" value="1"/>
</dbReference>
<feature type="domain" description="HTH araC/xylS-type" evidence="3">
    <location>
        <begin position="219"/>
        <end position="317"/>
    </location>
</feature>
<keyword evidence="1" id="KW-0805">Transcription regulation</keyword>
<dbReference type="InterPro" id="IPR009057">
    <property type="entry name" value="Homeodomain-like_sf"/>
</dbReference>
<accession>A0A1Z5YRG4</accession>
<dbReference type="GO" id="GO:0043565">
    <property type="term" value="F:sequence-specific DNA binding"/>
    <property type="evidence" value="ECO:0007669"/>
    <property type="project" value="InterPro"/>
</dbReference>
<dbReference type="RefSeq" id="WP_086652223.1">
    <property type="nucleotide sequence ID" value="NZ_JOMQ01000079.1"/>
</dbReference>
<dbReference type="Pfam" id="PF12833">
    <property type="entry name" value="HTH_18"/>
    <property type="match status" value="1"/>
</dbReference>
<evidence type="ECO:0000313" key="4">
    <source>
        <dbReference type="EMBL" id="OUI99072.1"/>
    </source>
</evidence>
<comment type="caution">
    <text evidence="4">The sequence shown here is derived from an EMBL/GenBank/DDBJ whole genome shotgun (WGS) entry which is preliminary data.</text>
</comment>
<keyword evidence="2" id="KW-0804">Transcription</keyword>